<dbReference type="SUPFAM" id="SSF53474">
    <property type="entry name" value="alpha/beta-Hydrolases"/>
    <property type="match status" value="1"/>
</dbReference>
<feature type="domain" description="AB hydrolase-1" evidence="1">
    <location>
        <begin position="16"/>
        <end position="122"/>
    </location>
</feature>
<dbReference type="Proteomes" id="UP001596039">
    <property type="component" value="Unassembled WGS sequence"/>
</dbReference>
<dbReference type="EMBL" id="JBHSMG010000002">
    <property type="protein sequence ID" value="MFC5502109.1"/>
    <property type="molecule type" value="Genomic_DNA"/>
</dbReference>
<gene>
    <name evidence="2" type="ORF">ACFPJ4_07650</name>
</gene>
<evidence type="ECO:0000313" key="2">
    <source>
        <dbReference type="EMBL" id="MFC5502109.1"/>
    </source>
</evidence>
<protein>
    <submittedName>
        <fullName evidence="2">Alpha/beta fold hydrolase</fullName>
    </submittedName>
</protein>
<dbReference type="Pfam" id="PF00561">
    <property type="entry name" value="Abhydrolase_1"/>
    <property type="match status" value="1"/>
</dbReference>
<accession>A0ABW0NP21</accession>
<comment type="caution">
    <text evidence="2">The sequence shown here is derived from an EMBL/GenBank/DDBJ whole genome shotgun (WGS) entry which is preliminary data.</text>
</comment>
<dbReference type="InterPro" id="IPR050266">
    <property type="entry name" value="AB_hydrolase_sf"/>
</dbReference>
<keyword evidence="2" id="KW-0378">Hydrolase</keyword>
<sequence>MELHVREWGQGNRVAVLLHGMMGSSDSWWRVTPSLVDRGYRVLGMDLPGHGHSPRDPDLTIERAAAAVVTTAAAHGGSAPALAIGHSFGGLVLAAALPDLRPEHAVLVDAPTSSRGGWDRDEVRAEYEQDRRARTFDGLLRTHPHYNEQDARIEADAAQSFDPDTAAASASATGGSWPPPAGTIVIRAMPSDYVSDEAAAVMRSNGVIVHDLPGALHSVWVSHFDEFVALIPR</sequence>
<proteinExistence type="predicted"/>
<dbReference type="Gene3D" id="3.40.50.1820">
    <property type="entry name" value="alpha/beta hydrolase"/>
    <property type="match status" value="1"/>
</dbReference>
<dbReference type="PANTHER" id="PTHR43798">
    <property type="entry name" value="MONOACYLGLYCEROL LIPASE"/>
    <property type="match status" value="1"/>
</dbReference>
<reference evidence="3" key="1">
    <citation type="journal article" date="2019" name="Int. J. Syst. Evol. Microbiol.">
        <title>The Global Catalogue of Microorganisms (GCM) 10K type strain sequencing project: providing services to taxonomists for standard genome sequencing and annotation.</title>
        <authorList>
            <consortium name="The Broad Institute Genomics Platform"/>
            <consortium name="The Broad Institute Genome Sequencing Center for Infectious Disease"/>
            <person name="Wu L."/>
            <person name="Ma J."/>
        </authorList>
    </citation>
    <scope>NUCLEOTIDE SEQUENCE [LARGE SCALE GENOMIC DNA]</scope>
    <source>
        <strain evidence="3">CGMCC 4.6997</strain>
    </source>
</reference>
<dbReference type="GO" id="GO:0016787">
    <property type="term" value="F:hydrolase activity"/>
    <property type="evidence" value="ECO:0007669"/>
    <property type="project" value="UniProtKB-KW"/>
</dbReference>
<keyword evidence="3" id="KW-1185">Reference proteome</keyword>
<dbReference type="PANTHER" id="PTHR43798:SF33">
    <property type="entry name" value="HYDROLASE, PUTATIVE (AFU_ORTHOLOGUE AFUA_2G14860)-RELATED"/>
    <property type="match status" value="1"/>
</dbReference>
<dbReference type="RefSeq" id="WP_386739812.1">
    <property type="nucleotide sequence ID" value="NZ_JBHSMG010000002.1"/>
</dbReference>
<name>A0ABW0NP21_9MICO</name>
<dbReference type="InterPro" id="IPR029058">
    <property type="entry name" value="AB_hydrolase_fold"/>
</dbReference>
<evidence type="ECO:0000259" key="1">
    <source>
        <dbReference type="Pfam" id="PF00561"/>
    </source>
</evidence>
<dbReference type="InterPro" id="IPR000073">
    <property type="entry name" value="AB_hydrolase_1"/>
</dbReference>
<evidence type="ECO:0000313" key="3">
    <source>
        <dbReference type="Proteomes" id="UP001596039"/>
    </source>
</evidence>
<organism evidence="2 3">
    <name type="scientific">Lysinimonas soli</name>
    <dbReference type="NCBI Taxonomy" id="1074233"/>
    <lineage>
        <taxon>Bacteria</taxon>
        <taxon>Bacillati</taxon>
        <taxon>Actinomycetota</taxon>
        <taxon>Actinomycetes</taxon>
        <taxon>Micrococcales</taxon>
        <taxon>Microbacteriaceae</taxon>
        <taxon>Lysinimonas</taxon>
    </lineage>
</organism>